<feature type="modified residue" description="4-aspartylphosphate" evidence="12">
    <location>
        <position position="725"/>
    </location>
</feature>
<keyword evidence="5" id="KW-0808">Transferase</keyword>
<evidence type="ECO:0000256" key="9">
    <source>
        <dbReference type="ARBA" id="ARBA00023012"/>
    </source>
</evidence>
<dbReference type="RefSeq" id="WP_148895433.1">
    <property type="nucleotide sequence ID" value="NZ_VNIB01000004.1"/>
</dbReference>
<feature type="domain" description="Response regulatory" evidence="15">
    <location>
        <begin position="676"/>
        <end position="790"/>
    </location>
</feature>
<dbReference type="InterPro" id="IPR036097">
    <property type="entry name" value="HisK_dim/P_sf"/>
</dbReference>
<dbReference type="EC" id="2.7.13.3" evidence="3"/>
<evidence type="ECO:0000256" key="11">
    <source>
        <dbReference type="ARBA" id="ARBA00068150"/>
    </source>
</evidence>
<evidence type="ECO:0000256" key="7">
    <source>
        <dbReference type="ARBA" id="ARBA00022777"/>
    </source>
</evidence>
<sequence length="805" mass="89158">MTEKQRGRFRRKLITVIMLTSVLTLTLTIATTTVRELADKKASMIGKVKLLAEILASNSRAPLTFEDEAAARENLAPLTVEPLILGGAIYDRKGRLFARFISAEHPQSAIPLRLAPEILKYPGFFREIDAELQLYQPIILDNERIGTVLLKADLTPLRMSIFRLVVSSIGVLLLGLVVAYGLSKRLVNRLSKPLDALLATMRAVGSQQNYSRRAAIESDDEFSELVAGFNDMLDQIEERDRQLEAHRNNLEDEVRRRTTELETANSRLERTVRELEKAKQQAEIASRAKSQFLANMSHEIRTPMVGILGMNDLLLASRLDEQQRSMAEAIRNSSEALLKILDELLDFSRIEAGKLTLAQEEIDPREIIEDAVFLLAEKAHRKNIELSCHIDRHIEPRLKGDPGRLRQIVLNLVGNAVKFTSEGKVILRAVRKKEKDNRIWLAISVSDTGIGIPEEDQKIIFEPFTQVDDSNTRKYDGTGLGLTIVRQLVLSMGGDISLESTPGKGSTFSVCLPLGKTSDLSALPVRDGTLAGLKTLLVEPQPEVREAMNEQFITMGLRASIAADAETALDLLRTAAGDNRPYRVALIADSLLATTGDNLLAVIKNDPAFRDTRVVLLTGPEKQATAANAALHVNRLRKPVPSSRLAALLSSLLPERPATPKPSPTEFSDMPQFSGRVLLVEDNLQTQNLIKMMLEAHGCQVRVAQNGEAALTLTEGIDYDIIFMDCQMPIMDGFETTRRLRQRGYARPIIALTAKALKGDAEQCLAAGMDDYLAKPFKQSQLQQVFRKWLGKSSPAADREASGDS</sequence>
<evidence type="ECO:0000256" key="10">
    <source>
        <dbReference type="ARBA" id="ARBA00064003"/>
    </source>
</evidence>
<dbReference type="InterPro" id="IPR003660">
    <property type="entry name" value="HAMP_dom"/>
</dbReference>
<dbReference type="SUPFAM" id="SSF52172">
    <property type="entry name" value="CheY-like"/>
    <property type="match status" value="2"/>
</dbReference>
<dbReference type="Pfam" id="PF00512">
    <property type="entry name" value="HisKA"/>
    <property type="match status" value="1"/>
</dbReference>
<keyword evidence="9" id="KW-0902">Two-component regulatory system</keyword>
<evidence type="ECO:0000256" key="2">
    <source>
        <dbReference type="ARBA" id="ARBA00004370"/>
    </source>
</evidence>
<feature type="domain" description="Response regulatory" evidence="15">
    <location>
        <begin position="534"/>
        <end position="653"/>
    </location>
</feature>
<evidence type="ECO:0000256" key="6">
    <source>
        <dbReference type="ARBA" id="ARBA00022741"/>
    </source>
</evidence>
<dbReference type="PRINTS" id="PR00344">
    <property type="entry name" value="BCTRLSENSOR"/>
</dbReference>
<dbReference type="OrthoDB" id="5378360at2"/>
<feature type="coiled-coil region" evidence="13">
    <location>
        <begin position="229"/>
        <end position="295"/>
    </location>
</feature>
<comment type="catalytic activity">
    <reaction evidence="1">
        <text>ATP + protein L-histidine = ADP + protein N-phospho-L-histidine.</text>
        <dbReference type="EC" id="2.7.13.3"/>
    </reaction>
</comment>
<dbReference type="InterPro" id="IPR003661">
    <property type="entry name" value="HisK_dim/P_dom"/>
</dbReference>
<dbReference type="CDD" id="cd17546">
    <property type="entry name" value="REC_hyHK_CKI1_RcsC-like"/>
    <property type="match status" value="1"/>
</dbReference>
<feature type="domain" description="HAMP" evidence="16">
    <location>
        <begin position="188"/>
        <end position="241"/>
    </location>
</feature>
<dbReference type="Pfam" id="PF02518">
    <property type="entry name" value="HATPase_c"/>
    <property type="match status" value="1"/>
</dbReference>
<dbReference type="GO" id="GO:0000155">
    <property type="term" value="F:phosphorelay sensor kinase activity"/>
    <property type="evidence" value="ECO:0007669"/>
    <property type="project" value="InterPro"/>
</dbReference>
<dbReference type="InterPro" id="IPR001789">
    <property type="entry name" value="Sig_transdc_resp-reg_receiver"/>
</dbReference>
<keyword evidence="8" id="KW-0067">ATP-binding</keyword>
<dbReference type="Pfam" id="PF00072">
    <property type="entry name" value="Response_reg"/>
    <property type="match status" value="1"/>
</dbReference>
<name>A0A5D3WKQ3_9BACT</name>
<accession>A0A5D3WKQ3</accession>
<dbReference type="SUPFAM" id="SSF55874">
    <property type="entry name" value="ATPase domain of HSP90 chaperone/DNA topoisomerase II/histidine kinase"/>
    <property type="match status" value="1"/>
</dbReference>
<reference evidence="17 18" key="1">
    <citation type="submission" date="2019-07" db="EMBL/GenBank/DDBJ databases">
        <title>Genomic Encyclopedia of Type Strains, Phase IV (KMG-IV): sequencing the most valuable type-strain genomes for metagenomic binning, comparative biology and taxonomic classification.</title>
        <authorList>
            <person name="Goeker M."/>
        </authorList>
    </citation>
    <scope>NUCLEOTIDE SEQUENCE [LARGE SCALE GENOMIC DNA]</scope>
    <source>
        <strain evidence="17 18">SS015</strain>
    </source>
</reference>
<dbReference type="InterPro" id="IPR005467">
    <property type="entry name" value="His_kinase_dom"/>
</dbReference>
<evidence type="ECO:0000256" key="13">
    <source>
        <dbReference type="SAM" id="Coils"/>
    </source>
</evidence>
<dbReference type="CDD" id="cd06225">
    <property type="entry name" value="HAMP"/>
    <property type="match status" value="1"/>
</dbReference>
<dbReference type="SMART" id="SM00387">
    <property type="entry name" value="HATPase_c"/>
    <property type="match status" value="1"/>
</dbReference>
<dbReference type="InterPro" id="IPR003594">
    <property type="entry name" value="HATPase_dom"/>
</dbReference>
<evidence type="ECO:0000256" key="8">
    <source>
        <dbReference type="ARBA" id="ARBA00022840"/>
    </source>
</evidence>
<dbReference type="EMBL" id="VNIB01000004">
    <property type="protein sequence ID" value="TYO98968.1"/>
    <property type="molecule type" value="Genomic_DNA"/>
</dbReference>
<evidence type="ECO:0000313" key="17">
    <source>
        <dbReference type="EMBL" id="TYO98968.1"/>
    </source>
</evidence>
<proteinExistence type="predicted"/>
<dbReference type="FunFam" id="3.30.565.10:FF:000010">
    <property type="entry name" value="Sensor histidine kinase RcsC"/>
    <property type="match status" value="1"/>
</dbReference>
<dbReference type="CDD" id="cd00082">
    <property type="entry name" value="HisKA"/>
    <property type="match status" value="1"/>
</dbReference>
<dbReference type="Proteomes" id="UP000324159">
    <property type="component" value="Unassembled WGS sequence"/>
</dbReference>
<dbReference type="AlphaFoldDB" id="A0A5D3WKQ3"/>
<dbReference type="InterPro" id="IPR004358">
    <property type="entry name" value="Sig_transdc_His_kin-like_C"/>
</dbReference>
<dbReference type="SUPFAM" id="SSF158472">
    <property type="entry name" value="HAMP domain-like"/>
    <property type="match status" value="1"/>
</dbReference>
<evidence type="ECO:0000256" key="12">
    <source>
        <dbReference type="PROSITE-ProRule" id="PRU00169"/>
    </source>
</evidence>
<organism evidence="17 18">
    <name type="scientific">Geothermobacter ehrlichii</name>
    <dbReference type="NCBI Taxonomy" id="213224"/>
    <lineage>
        <taxon>Bacteria</taxon>
        <taxon>Pseudomonadati</taxon>
        <taxon>Thermodesulfobacteriota</taxon>
        <taxon>Desulfuromonadia</taxon>
        <taxon>Desulfuromonadales</taxon>
        <taxon>Geothermobacteraceae</taxon>
        <taxon>Geothermobacter</taxon>
    </lineage>
</organism>
<evidence type="ECO:0000259" key="14">
    <source>
        <dbReference type="PROSITE" id="PS50109"/>
    </source>
</evidence>
<dbReference type="PROSITE" id="PS50110">
    <property type="entry name" value="RESPONSE_REGULATORY"/>
    <property type="match status" value="2"/>
</dbReference>
<comment type="caution">
    <text evidence="12">Lacks conserved residue(s) required for the propagation of feature annotation.</text>
</comment>
<dbReference type="InterPro" id="IPR036890">
    <property type="entry name" value="HATPase_C_sf"/>
</dbReference>
<evidence type="ECO:0000313" key="18">
    <source>
        <dbReference type="Proteomes" id="UP000324159"/>
    </source>
</evidence>
<dbReference type="GO" id="GO:0005524">
    <property type="term" value="F:ATP binding"/>
    <property type="evidence" value="ECO:0007669"/>
    <property type="project" value="UniProtKB-KW"/>
</dbReference>
<dbReference type="SMART" id="SM00448">
    <property type="entry name" value="REC"/>
    <property type="match status" value="2"/>
</dbReference>
<dbReference type="SMART" id="SM00388">
    <property type="entry name" value="HisKA"/>
    <property type="match status" value="1"/>
</dbReference>
<evidence type="ECO:0000256" key="3">
    <source>
        <dbReference type="ARBA" id="ARBA00012438"/>
    </source>
</evidence>
<protein>
    <recommendedName>
        <fullName evidence="11">Sensory/regulatory protein RpfC</fullName>
        <ecNumber evidence="3">2.7.13.3</ecNumber>
    </recommendedName>
</protein>
<dbReference type="PROSITE" id="PS50109">
    <property type="entry name" value="HIS_KIN"/>
    <property type="match status" value="1"/>
</dbReference>
<evidence type="ECO:0000256" key="1">
    <source>
        <dbReference type="ARBA" id="ARBA00000085"/>
    </source>
</evidence>
<feature type="domain" description="Histidine kinase" evidence="14">
    <location>
        <begin position="295"/>
        <end position="516"/>
    </location>
</feature>
<keyword evidence="4 12" id="KW-0597">Phosphoprotein</keyword>
<dbReference type="Pfam" id="PF00672">
    <property type="entry name" value="HAMP"/>
    <property type="match status" value="1"/>
</dbReference>
<comment type="caution">
    <text evidence="17">The sequence shown here is derived from an EMBL/GenBank/DDBJ whole genome shotgun (WGS) entry which is preliminary data.</text>
</comment>
<comment type="subcellular location">
    <subcellularLocation>
        <location evidence="2">Membrane</location>
    </subcellularLocation>
</comment>
<dbReference type="GO" id="GO:0016020">
    <property type="term" value="C:membrane"/>
    <property type="evidence" value="ECO:0007669"/>
    <property type="project" value="UniProtKB-SubCell"/>
</dbReference>
<dbReference type="PANTHER" id="PTHR45339">
    <property type="entry name" value="HYBRID SIGNAL TRANSDUCTION HISTIDINE KINASE J"/>
    <property type="match status" value="1"/>
</dbReference>
<dbReference type="SUPFAM" id="SSF47384">
    <property type="entry name" value="Homodimeric domain of signal transducing histidine kinase"/>
    <property type="match status" value="1"/>
</dbReference>
<dbReference type="Gene3D" id="3.30.565.10">
    <property type="entry name" value="Histidine kinase-like ATPase, C-terminal domain"/>
    <property type="match status" value="1"/>
</dbReference>
<keyword evidence="18" id="KW-1185">Reference proteome</keyword>
<dbReference type="InterPro" id="IPR033417">
    <property type="entry name" value="CHASE8"/>
</dbReference>
<dbReference type="Gene3D" id="6.10.340.10">
    <property type="match status" value="1"/>
</dbReference>
<evidence type="ECO:0000256" key="5">
    <source>
        <dbReference type="ARBA" id="ARBA00022679"/>
    </source>
</evidence>
<keyword evidence="6" id="KW-0547">Nucleotide-binding</keyword>
<dbReference type="PANTHER" id="PTHR45339:SF5">
    <property type="entry name" value="HISTIDINE KINASE"/>
    <property type="match status" value="1"/>
</dbReference>
<dbReference type="CDD" id="cd16922">
    <property type="entry name" value="HATPase_EvgS-ArcB-TorS-like"/>
    <property type="match status" value="1"/>
</dbReference>
<gene>
    <name evidence="17" type="ORF">EDC39_10492</name>
</gene>
<dbReference type="FunFam" id="1.10.287.130:FF:000002">
    <property type="entry name" value="Two-component osmosensing histidine kinase"/>
    <property type="match status" value="1"/>
</dbReference>
<keyword evidence="13" id="KW-0175">Coiled coil</keyword>
<dbReference type="Pfam" id="PF17152">
    <property type="entry name" value="CHASE8"/>
    <property type="match status" value="1"/>
</dbReference>
<dbReference type="InterPro" id="IPR011006">
    <property type="entry name" value="CheY-like_superfamily"/>
</dbReference>
<dbReference type="SMART" id="SM00304">
    <property type="entry name" value="HAMP"/>
    <property type="match status" value="1"/>
</dbReference>
<dbReference type="PROSITE" id="PS50885">
    <property type="entry name" value="HAMP"/>
    <property type="match status" value="1"/>
</dbReference>
<dbReference type="Gene3D" id="1.10.287.130">
    <property type="match status" value="1"/>
</dbReference>
<comment type="subunit">
    <text evidence="10">At low DSF concentrations, interacts with RpfF.</text>
</comment>
<dbReference type="Gene3D" id="3.40.50.2300">
    <property type="match status" value="2"/>
</dbReference>
<evidence type="ECO:0000259" key="16">
    <source>
        <dbReference type="PROSITE" id="PS50885"/>
    </source>
</evidence>
<evidence type="ECO:0000259" key="15">
    <source>
        <dbReference type="PROSITE" id="PS50110"/>
    </source>
</evidence>
<evidence type="ECO:0000256" key="4">
    <source>
        <dbReference type="ARBA" id="ARBA00022553"/>
    </source>
</evidence>
<keyword evidence="7 17" id="KW-0418">Kinase</keyword>